<comment type="similarity">
    <text evidence="1">Belongs to the leucine-binding protein family.</text>
</comment>
<reference evidence="6 7" key="1">
    <citation type="submission" date="2016-11" db="EMBL/GenBank/DDBJ databases">
        <title>Description of two novel members of the family Erysipelotrichaceae: Ileibacterium lipovorans gen. nov., sp. nov. and Dubosiella newyorkensis, gen. nov., sp. nov.</title>
        <authorList>
            <person name="Cox L.M."/>
            <person name="Sohn J."/>
            <person name="Tyrrell K.L."/>
            <person name="Citron D.M."/>
            <person name="Lawson P.A."/>
            <person name="Patel N.B."/>
            <person name="Iizumi T."/>
            <person name="Perez-Perez G.I."/>
            <person name="Goldstein E.J."/>
            <person name="Blaser M.J."/>
        </authorList>
    </citation>
    <scope>NUCLEOTIDE SEQUENCE [LARGE SCALE GENOMIC DNA]</scope>
    <source>
        <strain evidence="6 7">NYU-BL-A3</strain>
    </source>
</reference>
<evidence type="ECO:0000313" key="6">
    <source>
        <dbReference type="EMBL" id="OLU36728.1"/>
    </source>
</evidence>
<feature type="compositionally biased region" description="Low complexity" evidence="3">
    <location>
        <begin position="25"/>
        <end position="40"/>
    </location>
</feature>
<keyword evidence="2 4" id="KW-0732">Signal</keyword>
<dbReference type="Gene3D" id="3.40.50.2300">
    <property type="match status" value="2"/>
</dbReference>
<dbReference type="PANTHER" id="PTHR30483:SF6">
    <property type="entry name" value="PERIPLASMIC BINDING PROTEIN OF ABC TRANSPORTER FOR NATURAL AMINO ACIDS"/>
    <property type="match status" value="1"/>
</dbReference>
<protein>
    <submittedName>
        <fullName evidence="6">Branched-chain amino acid ABC transporter substrate-binding protein</fullName>
    </submittedName>
</protein>
<evidence type="ECO:0000313" key="7">
    <source>
        <dbReference type="Proteomes" id="UP000186341"/>
    </source>
</evidence>
<dbReference type="GeneID" id="82203819"/>
<feature type="signal peptide" evidence="4">
    <location>
        <begin position="1"/>
        <end position="27"/>
    </location>
</feature>
<dbReference type="PANTHER" id="PTHR30483">
    <property type="entry name" value="LEUCINE-SPECIFIC-BINDING PROTEIN"/>
    <property type="match status" value="1"/>
</dbReference>
<feature type="domain" description="Leucine-binding protein" evidence="5">
    <location>
        <begin position="55"/>
        <end position="397"/>
    </location>
</feature>
<dbReference type="Pfam" id="PF13458">
    <property type="entry name" value="Peripla_BP_6"/>
    <property type="match status" value="1"/>
</dbReference>
<dbReference type="PROSITE" id="PS51257">
    <property type="entry name" value="PROKAR_LIPOPROTEIN"/>
    <property type="match status" value="1"/>
</dbReference>
<dbReference type="InterPro" id="IPR028081">
    <property type="entry name" value="Leu-bd"/>
</dbReference>
<dbReference type="Proteomes" id="UP000186341">
    <property type="component" value="Unassembled WGS sequence"/>
</dbReference>
<evidence type="ECO:0000256" key="2">
    <source>
        <dbReference type="ARBA" id="ARBA00022729"/>
    </source>
</evidence>
<sequence length="408" mass="43545">MNFDVTKKSAAVFLSAAMLAGCSSAPADSSSDAADSNAGSETNTEQASGNKVSDTVKIGLNFELTGELSDYGIKELNGAKIAIKHFNEREDKPFTVEGVEIDDKGDTQESITAITRLVEQDGVVGVVGPATSGASIATYDFASQKATPVISPSATQVNAMMKADGTPYEYAWRVCFEDSVQGAGMAVYDYETLGAKKVVIFNANSDYGRGLADAFKTKFTELGGEIVDTVEFGAGDKDFSSYVTRIKSLDYDCIYIAGYYNESAQIVNQLKADGVSVPITGADGFDSADFRNQIGKDNANDIFYTTAYTSADPSDELKKFIDDYQAEYGEEPGMFAALSYDATNLLLSSLEATGEDGAALNKEIENANFSGITGSFTFDKDTHTPNKSILIVELVDGEQANTTEQKVD</sequence>
<evidence type="ECO:0000256" key="4">
    <source>
        <dbReference type="SAM" id="SignalP"/>
    </source>
</evidence>
<dbReference type="OrthoDB" id="9783240at2"/>
<dbReference type="RefSeq" id="WP_075820962.1">
    <property type="nucleotide sequence ID" value="NZ_CAJUTZ010000003.1"/>
</dbReference>
<dbReference type="SUPFAM" id="SSF53822">
    <property type="entry name" value="Periplasmic binding protein-like I"/>
    <property type="match status" value="1"/>
</dbReference>
<comment type="caution">
    <text evidence="6">The sequence shown here is derived from an EMBL/GenBank/DDBJ whole genome shotgun (WGS) entry which is preliminary data.</text>
</comment>
<feature type="compositionally biased region" description="Polar residues" evidence="3">
    <location>
        <begin position="41"/>
        <end position="50"/>
    </location>
</feature>
<name>A0A1U7ND24_9FIRM</name>
<dbReference type="CDD" id="cd06347">
    <property type="entry name" value="PBP1_ABC_LivK_ligand_binding-like"/>
    <property type="match status" value="1"/>
</dbReference>
<dbReference type="InterPro" id="IPR028082">
    <property type="entry name" value="Peripla_BP_I"/>
</dbReference>
<dbReference type="EMBL" id="MPJW01000260">
    <property type="protein sequence ID" value="OLU36728.1"/>
    <property type="molecule type" value="Genomic_DNA"/>
</dbReference>
<organism evidence="6 7">
    <name type="scientific">Ileibacterium valens</name>
    <dbReference type="NCBI Taxonomy" id="1862668"/>
    <lineage>
        <taxon>Bacteria</taxon>
        <taxon>Bacillati</taxon>
        <taxon>Bacillota</taxon>
        <taxon>Erysipelotrichia</taxon>
        <taxon>Erysipelotrichales</taxon>
        <taxon>Erysipelotrichaceae</taxon>
        <taxon>Ileibacterium</taxon>
    </lineage>
</organism>
<evidence type="ECO:0000256" key="3">
    <source>
        <dbReference type="SAM" id="MobiDB-lite"/>
    </source>
</evidence>
<keyword evidence="7" id="KW-1185">Reference proteome</keyword>
<dbReference type="AlphaFoldDB" id="A0A1U7ND24"/>
<evidence type="ECO:0000259" key="5">
    <source>
        <dbReference type="Pfam" id="PF13458"/>
    </source>
</evidence>
<accession>A0A1U7ND24</accession>
<feature type="chain" id="PRO_5012549986" evidence="4">
    <location>
        <begin position="28"/>
        <end position="408"/>
    </location>
</feature>
<evidence type="ECO:0000256" key="1">
    <source>
        <dbReference type="ARBA" id="ARBA00010062"/>
    </source>
</evidence>
<dbReference type="InterPro" id="IPR051010">
    <property type="entry name" value="BCAA_transport"/>
</dbReference>
<gene>
    <name evidence="6" type="ORF">BO222_11820</name>
</gene>
<feature type="region of interest" description="Disordered" evidence="3">
    <location>
        <begin position="25"/>
        <end position="50"/>
    </location>
</feature>
<proteinExistence type="inferred from homology"/>